<reference evidence="2" key="1">
    <citation type="submission" date="2022-09" db="EMBL/GenBank/DDBJ databases">
        <title>Rhodovastum sp. nov. RN2-1 isolated from soil in Seongnam, South Korea.</title>
        <authorList>
            <person name="Le N.T."/>
        </authorList>
    </citation>
    <scope>NUCLEOTIDE SEQUENCE</scope>
    <source>
        <strain evidence="2">RN2-1</strain>
    </source>
</reference>
<dbReference type="RefSeq" id="WP_264715307.1">
    <property type="nucleotide sequence ID" value="NZ_JAPDNT010000020.1"/>
</dbReference>
<accession>A0AA42CEV3</accession>
<organism evidence="2 3">
    <name type="scientific">Limobrevibacterium gyesilva</name>
    <dbReference type="NCBI Taxonomy" id="2991712"/>
    <lineage>
        <taxon>Bacteria</taxon>
        <taxon>Pseudomonadati</taxon>
        <taxon>Pseudomonadota</taxon>
        <taxon>Alphaproteobacteria</taxon>
        <taxon>Acetobacterales</taxon>
        <taxon>Acetobacteraceae</taxon>
        <taxon>Limobrevibacterium</taxon>
    </lineage>
</organism>
<keyword evidence="1" id="KW-0812">Transmembrane</keyword>
<proteinExistence type="predicted"/>
<name>A0AA42CEV3_9PROT</name>
<evidence type="ECO:0000313" key="3">
    <source>
        <dbReference type="Proteomes" id="UP001165679"/>
    </source>
</evidence>
<evidence type="ECO:0000256" key="1">
    <source>
        <dbReference type="SAM" id="Phobius"/>
    </source>
</evidence>
<dbReference type="Proteomes" id="UP001165679">
    <property type="component" value="Unassembled WGS sequence"/>
</dbReference>
<protein>
    <submittedName>
        <fullName evidence="2">DUF2842 domain-containing protein</fullName>
    </submittedName>
</protein>
<dbReference type="AlphaFoldDB" id="A0AA42CEV3"/>
<feature type="transmembrane region" description="Helical" evidence="1">
    <location>
        <begin position="38"/>
        <end position="60"/>
    </location>
</feature>
<evidence type="ECO:0000313" key="2">
    <source>
        <dbReference type="EMBL" id="MCW3476508.1"/>
    </source>
</evidence>
<comment type="caution">
    <text evidence="2">The sequence shown here is derived from an EMBL/GenBank/DDBJ whole genome shotgun (WGS) entry which is preliminary data.</text>
</comment>
<dbReference type="Pfam" id="PF11003">
    <property type="entry name" value="DUF2842"/>
    <property type="match status" value="1"/>
</dbReference>
<keyword evidence="1" id="KW-0472">Membrane</keyword>
<reference evidence="2" key="2">
    <citation type="submission" date="2022-10" db="EMBL/GenBank/DDBJ databases">
        <authorList>
            <person name="Trinh H.N."/>
        </authorList>
    </citation>
    <scope>NUCLEOTIDE SEQUENCE</scope>
    <source>
        <strain evidence="2">RN2-1</strain>
    </source>
</reference>
<dbReference type="InterPro" id="IPR021265">
    <property type="entry name" value="DUF2842"/>
</dbReference>
<gene>
    <name evidence="2" type="ORF">OL599_18250</name>
</gene>
<keyword evidence="1" id="KW-1133">Transmembrane helix</keyword>
<sequence>MSRTLIALILGLAGFTAYLAAAVTMADHLASAHWAVQSLYYVVAGLLWVVPAYWLIVWAARK</sequence>
<keyword evidence="3" id="KW-1185">Reference proteome</keyword>
<dbReference type="EMBL" id="JAPDNT010000020">
    <property type="protein sequence ID" value="MCW3476508.1"/>
    <property type="molecule type" value="Genomic_DNA"/>
</dbReference>